<feature type="transmembrane region" description="Helical" evidence="1">
    <location>
        <begin position="20"/>
        <end position="38"/>
    </location>
</feature>
<evidence type="ECO:0000256" key="1">
    <source>
        <dbReference type="SAM" id="Phobius"/>
    </source>
</evidence>
<keyword evidence="1" id="KW-0812">Transmembrane</keyword>
<dbReference type="EMBL" id="SOEO01000001">
    <property type="protein sequence ID" value="TDX86858.1"/>
    <property type="molecule type" value="Genomic_DNA"/>
</dbReference>
<keyword evidence="1" id="KW-0472">Membrane</keyword>
<evidence type="ECO:0000313" key="3">
    <source>
        <dbReference type="Proteomes" id="UP000295313"/>
    </source>
</evidence>
<keyword evidence="1" id="KW-1133">Transmembrane helix</keyword>
<name>A0A4R8I9T9_9FLAO</name>
<dbReference type="InterPro" id="IPR032676">
    <property type="entry name" value="YkuD_2"/>
</dbReference>
<dbReference type="PANTHER" id="PTHR38477">
    <property type="entry name" value="HYPOTHETICAL EXPORTED PROTEIN"/>
    <property type="match status" value="1"/>
</dbReference>
<dbReference type="Proteomes" id="UP000295313">
    <property type="component" value="Unassembled WGS sequence"/>
</dbReference>
<dbReference type="AlphaFoldDB" id="A0A4R8I9T9"/>
<gene>
    <name evidence="2" type="ORF">B0I22_1017</name>
</gene>
<keyword evidence="3" id="KW-1185">Reference proteome</keyword>
<accession>A0A4R8I9T9</accession>
<proteinExistence type="predicted"/>
<protein>
    <submittedName>
        <fullName evidence="2">L,D-transpeptidase-like protein</fullName>
    </submittedName>
</protein>
<dbReference type="Pfam" id="PF13645">
    <property type="entry name" value="YkuD_2"/>
    <property type="match status" value="1"/>
</dbReference>
<reference evidence="2 3" key="1">
    <citation type="submission" date="2019-03" db="EMBL/GenBank/DDBJ databases">
        <title>Genomic Encyclopedia of Type Strains, Phase III (KMG-III): the genomes of soil and plant-associated and newly described type strains.</title>
        <authorList>
            <person name="Whitman W."/>
        </authorList>
    </citation>
    <scope>NUCLEOTIDE SEQUENCE [LARGE SCALE GENOMIC DNA]</scope>
    <source>
        <strain evidence="2 3">CGMCC 1.12802</strain>
    </source>
</reference>
<dbReference type="PANTHER" id="PTHR38477:SF1">
    <property type="entry name" value="MUREIN L,D-TRANSPEPTIDASE CATALYTIC DOMAIN FAMILY PROTEIN"/>
    <property type="match status" value="1"/>
</dbReference>
<sequence>MQKRAPLKSGCDSSTFQISFTFSMKFIFCLFFSTIIFGCQKEKSNQPNPVVADSVVISKPKIDLSKTNQKAKEALEFCKAKNFNTDFCILIDMSLHSGLKRFFIYDFKKDIITNEYLVGHGCGNSSWSADDTKENPSFSNEDNSHLSSLGKYKLGARGYSNWGVHVKYLMHGLEETNNNALKRIIVFHSWEKMSDEEVYPKGSPEGWGCPTVSNNAFKQIDQVLKNSKKPVLMWIYN</sequence>
<organism evidence="2 3">
    <name type="scientific">Epilithonimonas xixisoli</name>
    <dbReference type="NCBI Taxonomy" id="1476462"/>
    <lineage>
        <taxon>Bacteria</taxon>
        <taxon>Pseudomonadati</taxon>
        <taxon>Bacteroidota</taxon>
        <taxon>Flavobacteriia</taxon>
        <taxon>Flavobacteriales</taxon>
        <taxon>Weeksellaceae</taxon>
        <taxon>Chryseobacterium group</taxon>
        <taxon>Epilithonimonas</taxon>
    </lineage>
</organism>
<comment type="caution">
    <text evidence="2">The sequence shown here is derived from an EMBL/GenBank/DDBJ whole genome shotgun (WGS) entry which is preliminary data.</text>
</comment>
<evidence type="ECO:0000313" key="2">
    <source>
        <dbReference type="EMBL" id="TDX86858.1"/>
    </source>
</evidence>